<dbReference type="OrthoDB" id="3667834at2"/>
<feature type="region of interest" description="Disordered" evidence="1">
    <location>
        <begin position="115"/>
        <end position="145"/>
    </location>
</feature>
<reference evidence="2 3" key="1">
    <citation type="journal article" date="2010" name="Stand. Genomic Sci.">
        <title>Complete genome sequence of Haliangium ochraceum type strain (SMP-2).</title>
        <authorList>
            <consortium name="US DOE Joint Genome Institute (JGI-PGF)"/>
            <person name="Ivanova N."/>
            <person name="Daum C."/>
            <person name="Lang E."/>
            <person name="Abt B."/>
            <person name="Kopitz M."/>
            <person name="Saunders E."/>
            <person name="Lapidus A."/>
            <person name="Lucas S."/>
            <person name="Glavina Del Rio T."/>
            <person name="Nolan M."/>
            <person name="Tice H."/>
            <person name="Copeland A."/>
            <person name="Cheng J.F."/>
            <person name="Chen F."/>
            <person name="Bruce D."/>
            <person name="Goodwin L."/>
            <person name="Pitluck S."/>
            <person name="Mavromatis K."/>
            <person name="Pati A."/>
            <person name="Mikhailova N."/>
            <person name="Chen A."/>
            <person name="Palaniappan K."/>
            <person name="Land M."/>
            <person name="Hauser L."/>
            <person name="Chang Y.J."/>
            <person name="Jeffries C.D."/>
            <person name="Detter J.C."/>
            <person name="Brettin T."/>
            <person name="Rohde M."/>
            <person name="Goker M."/>
            <person name="Bristow J."/>
            <person name="Markowitz V."/>
            <person name="Eisen J.A."/>
            <person name="Hugenholtz P."/>
            <person name="Kyrpides N.C."/>
            <person name="Klenk H.P."/>
        </authorList>
    </citation>
    <scope>NUCLEOTIDE SEQUENCE [LARGE SCALE GENOMIC DNA]</scope>
    <source>
        <strain evidence="3">DSM 14365 / CIP 107738 / JCM 11303 / AJ 13395 / SMP-2</strain>
    </source>
</reference>
<dbReference type="InterPro" id="IPR036513">
    <property type="entry name" value="STAS_dom_sf"/>
</dbReference>
<evidence type="ECO:0000313" key="2">
    <source>
        <dbReference type="EMBL" id="ACY17068.1"/>
    </source>
</evidence>
<feature type="compositionally biased region" description="Low complexity" evidence="1">
    <location>
        <begin position="115"/>
        <end position="129"/>
    </location>
</feature>
<dbReference type="HOGENOM" id="CLU_688442_0_0_7"/>
<dbReference type="AlphaFoldDB" id="D0LQ31"/>
<gene>
    <name evidence="2" type="ordered locus">Hoch_4577</name>
</gene>
<organism evidence="2 3">
    <name type="scientific">Haliangium ochraceum (strain DSM 14365 / JCM 11303 / SMP-2)</name>
    <dbReference type="NCBI Taxonomy" id="502025"/>
    <lineage>
        <taxon>Bacteria</taxon>
        <taxon>Pseudomonadati</taxon>
        <taxon>Myxococcota</taxon>
        <taxon>Polyangia</taxon>
        <taxon>Haliangiales</taxon>
        <taxon>Kofleriaceae</taxon>
        <taxon>Haliangium</taxon>
    </lineage>
</organism>
<protein>
    <recommendedName>
        <fullName evidence="4">STAS domain-containing protein</fullName>
    </recommendedName>
</protein>
<accession>D0LQ31</accession>
<evidence type="ECO:0008006" key="4">
    <source>
        <dbReference type="Google" id="ProtNLM"/>
    </source>
</evidence>
<evidence type="ECO:0000256" key="1">
    <source>
        <dbReference type="SAM" id="MobiDB-lite"/>
    </source>
</evidence>
<sequence>MAGPYEFEIQEAYSVYTLTGEFDTRAAHALRRSAQSELVACERLVIDLRKLRNVHQEARVMLADIHRIWAEKAERVAYLATDARLRGLSLWVVRTAGDRRAKALGSPSQMETWLRSSGASAPRASAPSGNVAWPKGNSSSSGVHPAGPTAITAVVAGSGEHSAATAATTVQAAPSSRAAAPVNGYARATPTGSSDDPSSARWVAQLILGLRPPWFGELIRTHGFAEFERWSDSIQQAIEVATQHHGEIDAQLLLAFTSLWSGCTYCARGHLLAANLIYYETKQSLFPLAEAEVLAWRRLDKERLLSMLGHRITDTELEPMRTLLFQASRIERGRETDPGDEPVVHALTQAATAWTMVGACRNSDATPGVPPLHPRLARDRQLLDSYRRARLRQEASPRRL</sequence>
<dbReference type="EMBL" id="CP001804">
    <property type="protein sequence ID" value="ACY17068.1"/>
    <property type="molecule type" value="Genomic_DNA"/>
</dbReference>
<proteinExistence type="predicted"/>
<dbReference type="Proteomes" id="UP000001880">
    <property type="component" value="Chromosome"/>
</dbReference>
<keyword evidence="3" id="KW-1185">Reference proteome</keyword>
<evidence type="ECO:0000313" key="3">
    <source>
        <dbReference type="Proteomes" id="UP000001880"/>
    </source>
</evidence>
<name>D0LQ31_HALO1</name>
<dbReference type="Gene3D" id="3.30.750.24">
    <property type="entry name" value="STAS domain"/>
    <property type="match status" value="1"/>
</dbReference>
<dbReference type="RefSeq" id="WP_012829666.1">
    <property type="nucleotide sequence ID" value="NC_013440.1"/>
</dbReference>
<dbReference type="KEGG" id="hoh:Hoch_4577"/>